<evidence type="ECO:0000256" key="5">
    <source>
        <dbReference type="SAM" id="Coils"/>
    </source>
</evidence>
<dbReference type="PATRIC" id="fig|1242965.3.peg.970"/>
<protein>
    <submittedName>
        <fullName evidence="7">DNA recombination protein RmuC</fullName>
    </submittedName>
</protein>
<evidence type="ECO:0000256" key="2">
    <source>
        <dbReference type="ARBA" id="ARBA00009840"/>
    </source>
</evidence>
<dbReference type="Pfam" id="PF02646">
    <property type="entry name" value="RmuC"/>
    <property type="match status" value="1"/>
</dbReference>
<dbReference type="PANTHER" id="PTHR30563:SF0">
    <property type="entry name" value="DNA RECOMBINATION PROTEIN RMUC"/>
    <property type="match status" value="1"/>
</dbReference>
<evidence type="ECO:0000256" key="6">
    <source>
        <dbReference type="SAM" id="Phobius"/>
    </source>
</evidence>
<dbReference type="AlphaFoldDB" id="U2F5H9"/>
<evidence type="ECO:0000256" key="1">
    <source>
        <dbReference type="ARBA" id="ARBA00003416"/>
    </source>
</evidence>
<gene>
    <name evidence="7" type="ORF">UNSW2_1702</name>
</gene>
<evidence type="ECO:0000256" key="4">
    <source>
        <dbReference type="ARBA" id="ARBA00023172"/>
    </source>
</evidence>
<proteinExistence type="inferred from homology"/>
<dbReference type="GO" id="GO:0006310">
    <property type="term" value="P:DNA recombination"/>
    <property type="evidence" value="ECO:0007669"/>
    <property type="project" value="UniProtKB-KW"/>
</dbReference>
<evidence type="ECO:0000256" key="3">
    <source>
        <dbReference type="ARBA" id="ARBA00023054"/>
    </source>
</evidence>
<keyword evidence="4" id="KW-0233">DNA recombination</keyword>
<feature type="transmembrane region" description="Helical" evidence="6">
    <location>
        <begin position="6"/>
        <end position="26"/>
    </location>
</feature>
<keyword evidence="6" id="KW-1133">Transmembrane helix</keyword>
<dbReference type="Proteomes" id="UP000016625">
    <property type="component" value="Unassembled WGS sequence"/>
</dbReference>
<reference evidence="7 8" key="1">
    <citation type="journal article" date="2013" name="BMC Genomics">
        <title>Comparative genomics of Campylobacter concisus isolates reveals genetic diversity and provides insights into disease association.</title>
        <authorList>
            <person name="Deshpande N.P."/>
            <person name="Kaakoush N.O."/>
            <person name="Wilkins M.R."/>
            <person name="Mitchell H.M."/>
        </authorList>
    </citation>
    <scope>NUCLEOTIDE SEQUENCE [LARGE SCALE GENOMIC DNA]</scope>
    <source>
        <strain evidence="7 8">UNSW2</strain>
    </source>
</reference>
<sequence>MLTIENLYILVAALALLCVILVAFLISSNLQKTKQREALENLQDELKDSERLNIEQRAKLEANNDKINELAKNLDEYKISLKQKDEKEDELERELRRLNEELGSQTKMAEMAKTLSLNLQNELGAKEDELKRSNESENELKRAIVALKSEIEAKENILRSQEENLKKVKNELNLEFANLANKIFEEKSANFSKNSKESLELLLTPLGEKIISFEKRVNDAHSDSQKSAGELSAQLKEVVELGKNMSKEANSLSTALKGSNKVLGNWGEMQLERTLEAAGLEKGTHYTTQESFDVSGKKLIPDFVINFPDDKQMIIDSKVSLHAYEKAVAAADLAQSKLALGEHIASIKKHIDELAKKDYSSLVKSPDFVLMFVPVEPAFLEALKFDPNLFNYGYEKKVVLVSHTTLMPLLRVVANLWRMENGNKEAKEILKSANEIYEKFCTVAEKLNRLGNSVRSVNDNFNEVVKSVSGQGGLDSRLEKFKKIALNPKDTQIKELEARPREILLVNASTKGEQE</sequence>
<keyword evidence="3 5" id="KW-0175">Coiled coil</keyword>
<name>U2F5H9_9BACT</name>
<keyword evidence="6" id="KW-0472">Membrane</keyword>
<dbReference type="InterPro" id="IPR003798">
    <property type="entry name" value="DNA_recombination_RmuC"/>
</dbReference>
<comment type="caution">
    <text evidence="7">The sequence shown here is derived from an EMBL/GenBank/DDBJ whole genome shotgun (WGS) entry which is preliminary data.</text>
</comment>
<organism evidence="7 8">
    <name type="scientific">Campylobacter concisus UNSW2</name>
    <dbReference type="NCBI Taxonomy" id="1242965"/>
    <lineage>
        <taxon>Bacteria</taxon>
        <taxon>Pseudomonadati</taxon>
        <taxon>Campylobacterota</taxon>
        <taxon>Epsilonproteobacteria</taxon>
        <taxon>Campylobacterales</taxon>
        <taxon>Campylobacteraceae</taxon>
        <taxon>Campylobacter</taxon>
    </lineage>
</organism>
<comment type="function">
    <text evidence="1">Involved in DNA recombination.</text>
</comment>
<dbReference type="EMBL" id="ANNJ01000006">
    <property type="protein sequence ID" value="ERJ31806.1"/>
    <property type="molecule type" value="Genomic_DNA"/>
</dbReference>
<keyword evidence="6" id="KW-0812">Transmembrane</keyword>
<evidence type="ECO:0000313" key="8">
    <source>
        <dbReference type="Proteomes" id="UP000016625"/>
    </source>
</evidence>
<comment type="similarity">
    <text evidence="2">Belongs to the RmuC family.</text>
</comment>
<accession>U2F5H9</accession>
<feature type="coiled-coil region" evidence="5">
    <location>
        <begin position="25"/>
        <end position="182"/>
    </location>
</feature>
<evidence type="ECO:0000313" key="7">
    <source>
        <dbReference type="EMBL" id="ERJ31806.1"/>
    </source>
</evidence>
<dbReference type="PANTHER" id="PTHR30563">
    <property type="entry name" value="DNA RECOMBINATION PROTEIN RMUC"/>
    <property type="match status" value="1"/>
</dbReference>
<dbReference type="RefSeq" id="WP_021092717.1">
    <property type="nucleotide sequence ID" value="NZ_ANNJ01000006.1"/>
</dbReference>